<organism evidence="3 4">
    <name type="scientific">Cylindrotheca closterium</name>
    <dbReference type="NCBI Taxonomy" id="2856"/>
    <lineage>
        <taxon>Eukaryota</taxon>
        <taxon>Sar</taxon>
        <taxon>Stramenopiles</taxon>
        <taxon>Ochrophyta</taxon>
        <taxon>Bacillariophyta</taxon>
        <taxon>Bacillariophyceae</taxon>
        <taxon>Bacillariophycidae</taxon>
        <taxon>Bacillariales</taxon>
        <taxon>Bacillariaceae</taxon>
        <taxon>Cylindrotheca</taxon>
    </lineage>
</organism>
<evidence type="ECO:0000256" key="1">
    <source>
        <dbReference type="SAM" id="MobiDB-lite"/>
    </source>
</evidence>
<feature type="transmembrane region" description="Helical" evidence="2">
    <location>
        <begin position="410"/>
        <end position="430"/>
    </location>
</feature>
<evidence type="ECO:0000256" key="2">
    <source>
        <dbReference type="SAM" id="Phobius"/>
    </source>
</evidence>
<dbReference type="Proteomes" id="UP001295423">
    <property type="component" value="Unassembled WGS sequence"/>
</dbReference>
<protein>
    <recommendedName>
        <fullName evidence="5">CHASE domain-containing protein</fullName>
    </recommendedName>
</protein>
<name>A0AAD2CUN7_9STRA</name>
<keyword evidence="2" id="KW-1133">Transmembrane helix</keyword>
<evidence type="ECO:0000313" key="3">
    <source>
        <dbReference type="EMBL" id="CAJ1936918.1"/>
    </source>
</evidence>
<evidence type="ECO:0000313" key="4">
    <source>
        <dbReference type="Proteomes" id="UP001295423"/>
    </source>
</evidence>
<reference evidence="3" key="1">
    <citation type="submission" date="2023-08" db="EMBL/GenBank/DDBJ databases">
        <authorList>
            <person name="Audoor S."/>
            <person name="Bilcke G."/>
        </authorList>
    </citation>
    <scope>NUCLEOTIDE SEQUENCE</scope>
</reference>
<dbReference type="EMBL" id="CAKOGP040000575">
    <property type="protein sequence ID" value="CAJ1936918.1"/>
    <property type="molecule type" value="Genomic_DNA"/>
</dbReference>
<feature type="region of interest" description="Disordered" evidence="1">
    <location>
        <begin position="1"/>
        <end position="44"/>
    </location>
</feature>
<comment type="caution">
    <text evidence="3">The sequence shown here is derived from an EMBL/GenBank/DDBJ whole genome shotgun (WGS) entry which is preliminary data.</text>
</comment>
<feature type="compositionally biased region" description="Basic and acidic residues" evidence="1">
    <location>
        <begin position="32"/>
        <end position="44"/>
    </location>
</feature>
<proteinExistence type="predicted"/>
<accession>A0AAD2CUN7</accession>
<gene>
    <name evidence="3" type="ORF">CYCCA115_LOCUS5426</name>
</gene>
<evidence type="ECO:0008006" key="5">
    <source>
        <dbReference type="Google" id="ProtNLM"/>
    </source>
</evidence>
<keyword evidence="2" id="KW-0812">Transmembrane</keyword>
<feature type="compositionally biased region" description="Low complexity" evidence="1">
    <location>
        <begin position="22"/>
        <end position="31"/>
    </location>
</feature>
<dbReference type="AlphaFoldDB" id="A0AAD2CUN7"/>
<sequence length="431" mass="48385">MDMDDKSLDFPDAPGATNVGFDSTESGSDSQSSDKRDEVQEIRNQSRTEDRRVDLWRWTLLFLIMAVGVVITALTYYFLQQEEQKALNIAYDQFSEALSDAAIRQQDDIRDACRTFSTVISDQAAETNQTWPFVALPNFESLAVNFRKISGTEIFTLFPTVTRANTDAWLNYADQQHVPMVKQSHMLKYKTLDNLKEVGYKSYFQRASPNGFVPDIDRDVYHPTWQFSPPMFSYGALNWNVFSLPDLGAVFDAVKVLKNESLVSGVRPYAAASLSFTDEEHARMHSEIEGSSTEFPHSFIYTPVHLDSQDSNSPIVAAIGAAMAWDFSLRTLLPAGVVGIQAVIKNSCNQSFTYEISGSDAYYVGEGDLHDEEFNYYERVVRLSRNSHPYTESTEGHCLYSMHLYPDSKFASLYLTAAPLLFAIGVAGAFG</sequence>
<feature type="transmembrane region" description="Helical" evidence="2">
    <location>
        <begin position="55"/>
        <end position="79"/>
    </location>
</feature>
<feature type="non-terminal residue" evidence="3">
    <location>
        <position position="431"/>
    </location>
</feature>
<keyword evidence="2" id="KW-0472">Membrane</keyword>
<keyword evidence="4" id="KW-1185">Reference proteome</keyword>